<reference evidence="3" key="1">
    <citation type="submission" date="2025-08" db="UniProtKB">
        <authorList>
            <consortium name="RefSeq"/>
        </authorList>
    </citation>
    <scope>IDENTIFICATION</scope>
    <source>
        <tissue evidence="3">Leaves</tissue>
    </source>
</reference>
<evidence type="ECO:0000313" key="2">
    <source>
        <dbReference type="Proteomes" id="UP001652660"/>
    </source>
</evidence>
<name>A0ABM4UFA4_COFAR</name>
<organism evidence="2 3">
    <name type="scientific">Coffea arabica</name>
    <name type="common">Arabian coffee</name>
    <dbReference type="NCBI Taxonomy" id="13443"/>
    <lineage>
        <taxon>Eukaryota</taxon>
        <taxon>Viridiplantae</taxon>
        <taxon>Streptophyta</taxon>
        <taxon>Embryophyta</taxon>
        <taxon>Tracheophyta</taxon>
        <taxon>Spermatophyta</taxon>
        <taxon>Magnoliopsida</taxon>
        <taxon>eudicotyledons</taxon>
        <taxon>Gunneridae</taxon>
        <taxon>Pentapetalae</taxon>
        <taxon>asterids</taxon>
        <taxon>lamiids</taxon>
        <taxon>Gentianales</taxon>
        <taxon>Rubiaceae</taxon>
        <taxon>Ixoroideae</taxon>
        <taxon>Gardenieae complex</taxon>
        <taxon>Bertiereae - Coffeeae clade</taxon>
        <taxon>Coffeeae</taxon>
        <taxon>Coffea</taxon>
    </lineage>
</organism>
<dbReference type="RefSeq" id="XP_071905964.1">
    <property type="nucleotide sequence ID" value="XM_072049863.1"/>
</dbReference>
<dbReference type="Proteomes" id="UP001652660">
    <property type="component" value="Chromosome 5c"/>
</dbReference>
<dbReference type="Pfam" id="PF13966">
    <property type="entry name" value="zf-RVT"/>
    <property type="match status" value="1"/>
</dbReference>
<evidence type="ECO:0000313" key="3">
    <source>
        <dbReference type="RefSeq" id="XP_071905964.1"/>
    </source>
</evidence>
<accession>A0ABM4UFA4</accession>
<evidence type="ECO:0000259" key="1">
    <source>
        <dbReference type="Pfam" id="PF13966"/>
    </source>
</evidence>
<protein>
    <recommendedName>
        <fullName evidence="1">Reverse transcriptase zinc-binding domain-containing protein</fullName>
    </recommendedName>
</protein>
<gene>
    <name evidence="3" type="primary">LOC140007175</name>
</gene>
<proteinExistence type="predicted"/>
<sequence>MLESQQGLDLIEEDLIEAPKNKKFEKATCEHVEMEASDHCLLILNTNPQKRKVKRRFYFDQRWAKDKESDTVIKRAWGVEQHRSRMFRVVKRIKKCRLVLIEWNKRVKANTKVKIQEIKEKLKVAREEGDPCNSGDIASLKRQLSKTYKDEELFWSQKSRSRWLKERDKNTTFFHISVNEAKIKQALFSVFPNKAPGVDGISPLFFQNYWNIIKDDVVNAISSFFHTGLSNLIKKTVEGNALTGIKIYKDSPMVSQLSFADDSLLCYKASKQEALKVKEILQQYGQALGQVINFDKSAMFFSRNTPNQTRVVISEALDSMREAHSEKYLGLLMTIRRAKNQAFGYLKSKINKGGNGRLLCLQKWFSAQDVEYITSIPLSLYRRNDRLYWKHSKSSMYTMKSGYAAAKLEDASQSRRLEPGSETSWEVRKHIVWKRLWSLNLKMKLKHFLWRCLQNSLLVNEAIYKRIGKGSSLCSCCGEDTETIEHICFFCPKAQMVWKIAPVSWEGITEPQSNIQRWWDAVMQSAKKEQGLDRIKLTVMTALEAIGGGGTEEEGPAVSLADLRVEEDPTRTDLIHKLHVKSQMEIVVMQIKNPQLDCQGIPKQCNSIQPTSNVATGFSIAFKNKSQQSMLQTISARERIEGYLYTDDYTK</sequence>
<dbReference type="InterPro" id="IPR026960">
    <property type="entry name" value="RVT-Znf"/>
</dbReference>
<dbReference type="GeneID" id="140007175"/>
<feature type="domain" description="Reverse transcriptase zinc-binding" evidence="1">
    <location>
        <begin position="429"/>
        <end position="498"/>
    </location>
</feature>
<keyword evidence="2" id="KW-1185">Reference proteome</keyword>